<comment type="caution">
    <text evidence="1">The sequence shown here is derived from an EMBL/GenBank/DDBJ whole genome shotgun (WGS) entry which is preliminary data.</text>
</comment>
<organism evidence="1 2">
    <name type="scientific">Stylosanthes scabra</name>
    <dbReference type="NCBI Taxonomy" id="79078"/>
    <lineage>
        <taxon>Eukaryota</taxon>
        <taxon>Viridiplantae</taxon>
        <taxon>Streptophyta</taxon>
        <taxon>Embryophyta</taxon>
        <taxon>Tracheophyta</taxon>
        <taxon>Spermatophyta</taxon>
        <taxon>Magnoliopsida</taxon>
        <taxon>eudicotyledons</taxon>
        <taxon>Gunneridae</taxon>
        <taxon>Pentapetalae</taxon>
        <taxon>rosids</taxon>
        <taxon>fabids</taxon>
        <taxon>Fabales</taxon>
        <taxon>Fabaceae</taxon>
        <taxon>Papilionoideae</taxon>
        <taxon>50 kb inversion clade</taxon>
        <taxon>dalbergioids sensu lato</taxon>
        <taxon>Dalbergieae</taxon>
        <taxon>Pterocarpus clade</taxon>
        <taxon>Stylosanthes</taxon>
    </lineage>
</organism>
<dbReference type="Proteomes" id="UP001341840">
    <property type="component" value="Unassembled WGS sequence"/>
</dbReference>
<accession>A0ABU6VYC0</accession>
<keyword evidence="2" id="KW-1185">Reference proteome</keyword>
<evidence type="ECO:0008006" key="3">
    <source>
        <dbReference type="Google" id="ProtNLM"/>
    </source>
</evidence>
<gene>
    <name evidence="1" type="ORF">PIB30_108454</name>
</gene>
<reference evidence="1 2" key="1">
    <citation type="journal article" date="2023" name="Plants (Basel)">
        <title>Bridging the Gap: Combining Genomics and Transcriptomics Approaches to Understand Stylosanthes scabra, an Orphan Legume from the Brazilian Caatinga.</title>
        <authorList>
            <person name="Ferreira-Neto J.R.C."/>
            <person name="da Silva M.D."/>
            <person name="Binneck E."/>
            <person name="de Melo N.F."/>
            <person name="da Silva R.H."/>
            <person name="de Melo A.L.T.M."/>
            <person name="Pandolfi V."/>
            <person name="Bustamante F.O."/>
            <person name="Brasileiro-Vidal A.C."/>
            <person name="Benko-Iseppon A.M."/>
        </authorList>
    </citation>
    <scope>NUCLEOTIDE SEQUENCE [LARGE SCALE GENOMIC DNA]</scope>
    <source>
        <tissue evidence="1">Leaves</tissue>
    </source>
</reference>
<feature type="non-terminal residue" evidence="1">
    <location>
        <position position="238"/>
    </location>
</feature>
<dbReference type="EMBL" id="JASCZI010156096">
    <property type="protein sequence ID" value="MED6178519.1"/>
    <property type="molecule type" value="Genomic_DNA"/>
</dbReference>
<evidence type="ECO:0000313" key="1">
    <source>
        <dbReference type="EMBL" id="MED6178519.1"/>
    </source>
</evidence>
<protein>
    <recommendedName>
        <fullName evidence="3">F-box protein</fullName>
    </recommendedName>
</protein>
<feature type="non-terminal residue" evidence="1">
    <location>
        <position position="1"/>
    </location>
</feature>
<sequence>YDFSFSCIGFGYDTLRDDYILIRTGDYISTKFKEEYEEQDDVSCEPDSIFEIYYPNGHCQRVISPVYPEFHPYSTMESGIYLNGTCHWRWLLTEDFYPEDPYPNDYSKQDIWFDTLFSLDVGNNKLITTLIFQFVYDEDVIDRQLVVLSDRYVATISMESKTKCIDISILGEVGVNESWVKLFTVGPLSSIENVMGIGIHGDILLRKNDDELVSFDLGTQEIQDIGIKALRLSQTLIY</sequence>
<evidence type="ECO:0000313" key="2">
    <source>
        <dbReference type="Proteomes" id="UP001341840"/>
    </source>
</evidence>
<name>A0ABU6VYC0_9FABA</name>
<proteinExistence type="predicted"/>